<proteinExistence type="predicted"/>
<evidence type="ECO:0000313" key="1">
    <source>
        <dbReference type="EMBL" id="JAD71660.1"/>
    </source>
</evidence>
<accession>A0A0A9CE71</accession>
<dbReference type="EMBL" id="GBRH01226235">
    <property type="protein sequence ID" value="JAD71660.1"/>
    <property type="molecule type" value="Transcribed_RNA"/>
</dbReference>
<protein>
    <submittedName>
        <fullName evidence="1">Uncharacterized protein</fullName>
    </submittedName>
</protein>
<reference evidence="1" key="1">
    <citation type="submission" date="2014-09" db="EMBL/GenBank/DDBJ databases">
        <authorList>
            <person name="Magalhaes I.L.F."/>
            <person name="Oliveira U."/>
            <person name="Santos F.R."/>
            <person name="Vidigal T.H.D.A."/>
            <person name="Brescovit A.D."/>
            <person name="Santos A.J."/>
        </authorList>
    </citation>
    <scope>NUCLEOTIDE SEQUENCE</scope>
    <source>
        <tissue evidence="1">Shoot tissue taken approximately 20 cm above the soil surface</tissue>
    </source>
</reference>
<name>A0A0A9CE71_ARUDO</name>
<sequence>MENAYYATSNLQSSDTVLCDCQVNICWKSTLTYYTTVTLEFRRDTFLCVNLTVVHGYWGLVT</sequence>
<organism evidence="1">
    <name type="scientific">Arundo donax</name>
    <name type="common">Giant reed</name>
    <name type="synonym">Donax arundinaceus</name>
    <dbReference type="NCBI Taxonomy" id="35708"/>
    <lineage>
        <taxon>Eukaryota</taxon>
        <taxon>Viridiplantae</taxon>
        <taxon>Streptophyta</taxon>
        <taxon>Embryophyta</taxon>
        <taxon>Tracheophyta</taxon>
        <taxon>Spermatophyta</taxon>
        <taxon>Magnoliopsida</taxon>
        <taxon>Liliopsida</taxon>
        <taxon>Poales</taxon>
        <taxon>Poaceae</taxon>
        <taxon>PACMAD clade</taxon>
        <taxon>Arundinoideae</taxon>
        <taxon>Arundineae</taxon>
        <taxon>Arundo</taxon>
    </lineage>
</organism>
<reference evidence="1" key="2">
    <citation type="journal article" date="2015" name="Data Brief">
        <title>Shoot transcriptome of the giant reed, Arundo donax.</title>
        <authorList>
            <person name="Barrero R.A."/>
            <person name="Guerrero F.D."/>
            <person name="Moolhuijzen P."/>
            <person name="Goolsby J.A."/>
            <person name="Tidwell J."/>
            <person name="Bellgard S.E."/>
            <person name="Bellgard M.I."/>
        </authorList>
    </citation>
    <scope>NUCLEOTIDE SEQUENCE</scope>
    <source>
        <tissue evidence="1">Shoot tissue taken approximately 20 cm above the soil surface</tissue>
    </source>
</reference>
<dbReference type="AlphaFoldDB" id="A0A0A9CE71"/>